<dbReference type="EMBL" id="AP023361">
    <property type="protein sequence ID" value="BCJ89978.1"/>
    <property type="molecule type" value="Genomic_DNA"/>
</dbReference>
<proteinExistence type="predicted"/>
<dbReference type="Proteomes" id="UP000515317">
    <property type="component" value="Chromosome"/>
</dbReference>
<evidence type="ECO:0000313" key="2">
    <source>
        <dbReference type="Proteomes" id="UP000515317"/>
    </source>
</evidence>
<reference evidence="1 2" key="1">
    <citation type="submission" date="2020-08" db="EMBL/GenBank/DDBJ databases">
        <title>Genome sequence of Rhizobiales bacterium strain IZ6.</title>
        <authorList>
            <person name="Nakai R."/>
            <person name="Naganuma T."/>
        </authorList>
    </citation>
    <scope>NUCLEOTIDE SEQUENCE [LARGE SCALE GENOMIC DNA]</scope>
    <source>
        <strain evidence="1 2">IZ6</strain>
    </source>
</reference>
<evidence type="ECO:0000313" key="1">
    <source>
        <dbReference type="EMBL" id="BCJ89978.1"/>
    </source>
</evidence>
<protein>
    <submittedName>
        <fullName evidence="1">Uncharacterized protein</fullName>
    </submittedName>
</protein>
<gene>
    <name evidence="1" type="ORF">IZ6_07130</name>
</gene>
<sequence>MYRSRYAVQADTYAQLAAAAKTTAERDVLLSMEKSWRHFAESDRRINEVRTRNKAVFTRKPDPRLMIAAE</sequence>
<dbReference type="KEGG" id="tso:IZ6_07130"/>
<dbReference type="RefSeq" id="WP_222876645.1">
    <property type="nucleotide sequence ID" value="NZ_AP023361.1"/>
</dbReference>
<keyword evidence="2" id="KW-1185">Reference proteome</keyword>
<accession>A0A6S6QU30</accession>
<name>A0A6S6QU30_9HYPH</name>
<organism evidence="1 2">
    <name type="scientific">Terrihabitans soli</name>
    <dbReference type="NCBI Taxonomy" id="708113"/>
    <lineage>
        <taxon>Bacteria</taxon>
        <taxon>Pseudomonadati</taxon>
        <taxon>Pseudomonadota</taxon>
        <taxon>Alphaproteobacteria</taxon>
        <taxon>Hyphomicrobiales</taxon>
        <taxon>Terrihabitans</taxon>
    </lineage>
</organism>
<dbReference type="AlphaFoldDB" id="A0A6S6QU30"/>